<comment type="caution">
    <text evidence="1">The sequence shown here is derived from an EMBL/GenBank/DDBJ whole genome shotgun (WGS) entry which is preliminary data.</text>
</comment>
<proteinExistence type="predicted"/>
<organism evidence="1 2">
    <name type="scientific">Clydaea vesicula</name>
    <dbReference type="NCBI Taxonomy" id="447962"/>
    <lineage>
        <taxon>Eukaryota</taxon>
        <taxon>Fungi</taxon>
        <taxon>Fungi incertae sedis</taxon>
        <taxon>Chytridiomycota</taxon>
        <taxon>Chytridiomycota incertae sedis</taxon>
        <taxon>Chytridiomycetes</taxon>
        <taxon>Lobulomycetales</taxon>
        <taxon>Lobulomycetaceae</taxon>
        <taxon>Clydaea</taxon>
    </lineage>
</organism>
<dbReference type="EMBL" id="JADGJW010001309">
    <property type="protein sequence ID" value="KAJ3204360.1"/>
    <property type="molecule type" value="Genomic_DNA"/>
</dbReference>
<sequence>MEFLMKNKNLEEKPANKAILNKVKNFKRRISGDSIKQDSSNSLDNEINFEHCRKTCTKENSSALDIVKEASPYVDSDVDQKSDLNDSVILFSSGDFLNISPKKIREEKKKEILSEEVLNVENIDPSSLSECSENQELFSSSKDNIFDDLKKQDFFPEIENLSRFKENPESLTKKENAKAVKEKVITIQPLSPKRTSSLKVFSEQSFDIKPLNNNLLQGSVIDSEDSVLSEKNIR</sequence>
<keyword evidence="2" id="KW-1185">Reference proteome</keyword>
<accession>A0AAD5XW48</accession>
<dbReference type="Proteomes" id="UP001211065">
    <property type="component" value="Unassembled WGS sequence"/>
</dbReference>
<name>A0AAD5XW48_9FUNG</name>
<protein>
    <submittedName>
        <fullName evidence="1">Uncharacterized protein</fullName>
    </submittedName>
</protein>
<evidence type="ECO:0000313" key="2">
    <source>
        <dbReference type="Proteomes" id="UP001211065"/>
    </source>
</evidence>
<gene>
    <name evidence="1" type="ORF">HK099_001175</name>
</gene>
<reference evidence="1" key="1">
    <citation type="submission" date="2020-05" db="EMBL/GenBank/DDBJ databases">
        <title>Phylogenomic resolution of chytrid fungi.</title>
        <authorList>
            <person name="Stajich J.E."/>
            <person name="Amses K."/>
            <person name="Simmons R."/>
            <person name="Seto K."/>
            <person name="Myers J."/>
            <person name="Bonds A."/>
            <person name="Quandt C.A."/>
            <person name="Barry K."/>
            <person name="Liu P."/>
            <person name="Grigoriev I."/>
            <person name="Longcore J.E."/>
            <person name="James T.Y."/>
        </authorList>
    </citation>
    <scope>NUCLEOTIDE SEQUENCE</scope>
    <source>
        <strain evidence="1">JEL0476</strain>
    </source>
</reference>
<dbReference type="AlphaFoldDB" id="A0AAD5XW48"/>
<evidence type="ECO:0000313" key="1">
    <source>
        <dbReference type="EMBL" id="KAJ3204360.1"/>
    </source>
</evidence>